<keyword evidence="13" id="KW-1185">Reference proteome</keyword>
<comment type="cofactor">
    <cofactor evidence="1">
        <name>[4Fe-4S] cluster</name>
        <dbReference type="ChEBI" id="CHEBI:49883"/>
    </cofactor>
</comment>
<gene>
    <name evidence="12" type="ORF">BSTOLATCC_MIC15702</name>
</gene>
<keyword evidence="6" id="KW-0408">Iron</keyword>
<evidence type="ECO:0000256" key="8">
    <source>
        <dbReference type="ARBA" id="ARBA00023204"/>
    </source>
</evidence>
<keyword evidence="5" id="KW-0378">Hydrolase</keyword>
<accession>A0AAU9ISS4</accession>
<keyword evidence="4" id="KW-0227">DNA damage</keyword>
<comment type="similarity">
    <text evidence="2">Belongs to the Nth/MutY family.</text>
</comment>
<name>A0AAU9ISS4_9CILI</name>
<dbReference type="InterPro" id="IPR003651">
    <property type="entry name" value="Endonuclease3_FeS-loop_motif"/>
</dbReference>
<dbReference type="GO" id="GO:0000703">
    <property type="term" value="F:oxidized pyrimidine nucleobase lesion DNA N-glycosylase activity"/>
    <property type="evidence" value="ECO:0007669"/>
    <property type="project" value="UniProtKB-ARBA"/>
</dbReference>
<dbReference type="SUPFAM" id="SSF48150">
    <property type="entry name" value="DNA-glycosylase"/>
    <property type="match status" value="1"/>
</dbReference>
<keyword evidence="7" id="KW-0411">Iron-sulfur</keyword>
<dbReference type="CDD" id="cd00056">
    <property type="entry name" value="ENDO3c"/>
    <property type="match status" value="1"/>
</dbReference>
<protein>
    <recommendedName>
        <fullName evidence="11">HhH-GPD domain-containing protein</fullName>
    </recommendedName>
</protein>
<dbReference type="PANTHER" id="PTHR43286">
    <property type="entry name" value="ENDONUCLEASE III-LIKE PROTEIN 1"/>
    <property type="match status" value="1"/>
</dbReference>
<proteinExistence type="inferred from homology"/>
<evidence type="ECO:0000256" key="1">
    <source>
        <dbReference type="ARBA" id="ARBA00001966"/>
    </source>
</evidence>
<organism evidence="12 13">
    <name type="scientific">Blepharisma stoltei</name>
    <dbReference type="NCBI Taxonomy" id="1481888"/>
    <lineage>
        <taxon>Eukaryota</taxon>
        <taxon>Sar</taxon>
        <taxon>Alveolata</taxon>
        <taxon>Ciliophora</taxon>
        <taxon>Postciliodesmatophora</taxon>
        <taxon>Heterotrichea</taxon>
        <taxon>Heterotrichida</taxon>
        <taxon>Blepharismidae</taxon>
        <taxon>Blepharisma</taxon>
    </lineage>
</organism>
<evidence type="ECO:0000313" key="13">
    <source>
        <dbReference type="Proteomes" id="UP001162131"/>
    </source>
</evidence>
<keyword evidence="9" id="KW-0456">Lyase</keyword>
<dbReference type="SMART" id="SM00525">
    <property type="entry name" value="FES"/>
    <property type="match status" value="1"/>
</dbReference>
<keyword evidence="8" id="KW-0234">DNA repair</keyword>
<evidence type="ECO:0000259" key="11">
    <source>
        <dbReference type="SMART" id="SM00478"/>
    </source>
</evidence>
<dbReference type="InterPro" id="IPR003265">
    <property type="entry name" value="HhH-GPD_domain"/>
</dbReference>
<dbReference type="Pfam" id="PF00730">
    <property type="entry name" value="HhH-GPD"/>
    <property type="match status" value="1"/>
</dbReference>
<evidence type="ECO:0000256" key="5">
    <source>
        <dbReference type="ARBA" id="ARBA00022801"/>
    </source>
</evidence>
<dbReference type="FunFam" id="1.10.340.30:FF:000001">
    <property type="entry name" value="Endonuclease III"/>
    <property type="match status" value="1"/>
</dbReference>
<keyword evidence="3" id="KW-0479">Metal-binding</keyword>
<keyword evidence="10" id="KW-0326">Glycosidase</keyword>
<dbReference type="PROSITE" id="PS00764">
    <property type="entry name" value="ENDONUCLEASE_III_1"/>
    <property type="match status" value="1"/>
</dbReference>
<evidence type="ECO:0000256" key="4">
    <source>
        <dbReference type="ARBA" id="ARBA00022763"/>
    </source>
</evidence>
<dbReference type="GO" id="GO:0003906">
    <property type="term" value="F:DNA-(apurinic or apyrimidinic site) endonuclease activity"/>
    <property type="evidence" value="ECO:0007669"/>
    <property type="project" value="TreeGrafter"/>
</dbReference>
<dbReference type="Proteomes" id="UP001162131">
    <property type="component" value="Unassembled WGS sequence"/>
</dbReference>
<evidence type="ECO:0000256" key="7">
    <source>
        <dbReference type="ARBA" id="ARBA00023014"/>
    </source>
</evidence>
<evidence type="ECO:0000256" key="3">
    <source>
        <dbReference type="ARBA" id="ARBA00022723"/>
    </source>
</evidence>
<dbReference type="SMART" id="SM00478">
    <property type="entry name" value="ENDO3c"/>
    <property type="match status" value="1"/>
</dbReference>
<dbReference type="Gene3D" id="1.10.1670.10">
    <property type="entry name" value="Helix-hairpin-Helix base-excision DNA repair enzymes (C-terminal)"/>
    <property type="match status" value="1"/>
</dbReference>
<feature type="domain" description="HhH-GPD" evidence="11">
    <location>
        <begin position="66"/>
        <end position="214"/>
    </location>
</feature>
<comment type="caution">
    <text evidence="12">The sequence shown here is derived from an EMBL/GenBank/DDBJ whole genome shotgun (WGS) entry which is preliminary data.</text>
</comment>
<reference evidence="12" key="1">
    <citation type="submission" date="2021-09" db="EMBL/GenBank/DDBJ databases">
        <authorList>
            <consortium name="AG Swart"/>
            <person name="Singh M."/>
            <person name="Singh A."/>
            <person name="Seah K."/>
            <person name="Emmerich C."/>
        </authorList>
    </citation>
    <scope>NUCLEOTIDE SEQUENCE</scope>
    <source>
        <strain evidence="12">ATCC30299</strain>
    </source>
</reference>
<sequence>MALRGIVTPITRNIGSENATKGIYDGFQKIKEITDKPLDIERVSKVIDTSLDPKIVRFHTIIGLILSARTNNVNTTKAITKLLSKGLTVEKIVETPAEEIANDIYGVSFHNNKAKYIKNAAKMILEKYDGDIPNDFKKVIALPGIGQKSANFFLQIRYGNINAMAIDAHGHRIANRLGWVKTKSVAETVKSLQEIFPKDKWDEVGYALVDFGMGICSSQKPKCEKCNLQSFCAFYKSNSKVN</sequence>
<dbReference type="Gene3D" id="1.10.340.30">
    <property type="entry name" value="Hypothetical protein, domain 2"/>
    <property type="match status" value="1"/>
</dbReference>
<dbReference type="EMBL" id="CAJZBQ010000015">
    <property type="protein sequence ID" value="CAG9316267.1"/>
    <property type="molecule type" value="Genomic_DNA"/>
</dbReference>
<evidence type="ECO:0000313" key="12">
    <source>
        <dbReference type="EMBL" id="CAG9316267.1"/>
    </source>
</evidence>
<dbReference type="InterPro" id="IPR011257">
    <property type="entry name" value="DNA_glycosylase"/>
</dbReference>
<dbReference type="PANTHER" id="PTHR43286:SF1">
    <property type="entry name" value="ENDONUCLEASE III-LIKE PROTEIN 1"/>
    <property type="match status" value="1"/>
</dbReference>
<dbReference type="AlphaFoldDB" id="A0AAU9ISS4"/>
<evidence type="ECO:0000256" key="2">
    <source>
        <dbReference type="ARBA" id="ARBA00008343"/>
    </source>
</evidence>
<dbReference type="GO" id="GO:0016829">
    <property type="term" value="F:lyase activity"/>
    <property type="evidence" value="ECO:0007669"/>
    <property type="project" value="UniProtKB-KW"/>
</dbReference>
<evidence type="ECO:0000256" key="6">
    <source>
        <dbReference type="ARBA" id="ARBA00023004"/>
    </source>
</evidence>
<evidence type="ECO:0000256" key="10">
    <source>
        <dbReference type="ARBA" id="ARBA00023295"/>
    </source>
</evidence>
<dbReference type="GO" id="GO:0006289">
    <property type="term" value="P:nucleotide-excision repair"/>
    <property type="evidence" value="ECO:0007669"/>
    <property type="project" value="TreeGrafter"/>
</dbReference>
<dbReference type="GO" id="GO:0051539">
    <property type="term" value="F:4 iron, 4 sulfur cluster binding"/>
    <property type="evidence" value="ECO:0007669"/>
    <property type="project" value="InterPro"/>
</dbReference>
<evidence type="ECO:0000256" key="9">
    <source>
        <dbReference type="ARBA" id="ARBA00023239"/>
    </source>
</evidence>
<dbReference type="GO" id="GO:0006285">
    <property type="term" value="P:base-excision repair, AP site formation"/>
    <property type="evidence" value="ECO:0007669"/>
    <property type="project" value="TreeGrafter"/>
</dbReference>
<dbReference type="GO" id="GO:0005634">
    <property type="term" value="C:nucleus"/>
    <property type="evidence" value="ECO:0007669"/>
    <property type="project" value="TreeGrafter"/>
</dbReference>
<dbReference type="GO" id="GO:0046872">
    <property type="term" value="F:metal ion binding"/>
    <property type="evidence" value="ECO:0007669"/>
    <property type="project" value="UniProtKB-KW"/>
</dbReference>
<dbReference type="InterPro" id="IPR004035">
    <property type="entry name" value="Endouclease-III_FeS-bd_BS"/>
</dbReference>
<dbReference type="InterPro" id="IPR023170">
    <property type="entry name" value="HhH_base_excis_C"/>
</dbReference>